<name>A0A9P0GFR2_9CUCU</name>
<protein>
    <recommendedName>
        <fullName evidence="1">DUF4780 domain-containing protein</fullName>
    </recommendedName>
</protein>
<dbReference type="Pfam" id="PF16012">
    <property type="entry name" value="DUF4780"/>
    <property type="match status" value="1"/>
</dbReference>
<dbReference type="InterPro" id="IPR031961">
    <property type="entry name" value="DUF4780"/>
</dbReference>
<accession>A0A9P0GFR2</accession>
<dbReference type="EMBL" id="OV651815">
    <property type="protein sequence ID" value="CAH1108170.1"/>
    <property type="molecule type" value="Genomic_DNA"/>
</dbReference>
<evidence type="ECO:0000313" key="2">
    <source>
        <dbReference type="EMBL" id="CAH1108170.1"/>
    </source>
</evidence>
<dbReference type="AlphaFoldDB" id="A0A9P0GFR2"/>
<reference evidence="2" key="1">
    <citation type="submission" date="2022-01" db="EMBL/GenBank/DDBJ databases">
        <authorList>
            <person name="King R."/>
        </authorList>
    </citation>
    <scope>NUCLEOTIDE SEQUENCE</scope>
</reference>
<evidence type="ECO:0000313" key="3">
    <source>
        <dbReference type="Proteomes" id="UP001153636"/>
    </source>
</evidence>
<dbReference type="OrthoDB" id="8035758at2759"/>
<feature type="domain" description="DUF4780" evidence="1">
    <location>
        <begin position="81"/>
        <end position="187"/>
    </location>
</feature>
<dbReference type="Proteomes" id="UP001153636">
    <property type="component" value="Chromosome 3"/>
</dbReference>
<gene>
    <name evidence="2" type="ORF">PSYICH_LOCUS9014</name>
</gene>
<keyword evidence="3" id="KW-1185">Reference proteome</keyword>
<evidence type="ECO:0000259" key="1">
    <source>
        <dbReference type="Pfam" id="PF16012"/>
    </source>
</evidence>
<sequence>MVAQRNHANDEALLDSIDEHTETSTRMLGAKQEYYRTVKQHQLRPFHVTPVQELLLQDLPKRMAFIKLHLQGMLSLITIITSDKDNPYGKITTERGILVKKTLIGELEKTILSASYSKTKSPTFRSWSHSGKIIRVTCDDDLTLEWLKMKVPTIKTWKGATLAVVRMDELPKLTKTSLWIPEEAQADLNEN</sequence>
<proteinExistence type="predicted"/>
<organism evidence="2 3">
    <name type="scientific">Psylliodes chrysocephalus</name>
    <dbReference type="NCBI Taxonomy" id="3402493"/>
    <lineage>
        <taxon>Eukaryota</taxon>
        <taxon>Metazoa</taxon>
        <taxon>Ecdysozoa</taxon>
        <taxon>Arthropoda</taxon>
        <taxon>Hexapoda</taxon>
        <taxon>Insecta</taxon>
        <taxon>Pterygota</taxon>
        <taxon>Neoptera</taxon>
        <taxon>Endopterygota</taxon>
        <taxon>Coleoptera</taxon>
        <taxon>Polyphaga</taxon>
        <taxon>Cucujiformia</taxon>
        <taxon>Chrysomeloidea</taxon>
        <taxon>Chrysomelidae</taxon>
        <taxon>Galerucinae</taxon>
        <taxon>Alticini</taxon>
        <taxon>Psylliodes</taxon>
    </lineage>
</organism>